<proteinExistence type="predicted"/>
<name>A0A0A9HSP9_ARUDO</name>
<sequence length="19" mass="2019">MSLSSTCTSSRTLASLMDQ</sequence>
<organism evidence="1">
    <name type="scientific">Arundo donax</name>
    <name type="common">Giant reed</name>
    <name type="synonym">Donax arundinaceus</name>
    <dbReference type="NCBI Taxonomy" id="35708"/>
    <lineage>
        <taxon>Eukaryota</taxon>
        <taxon>Viridiplantae</taxon>
        <taxon>Streptophyta</taxon>
        <taxon>Embryophyta</taxon>
        <taxon>Tracheophyta</taxon>
        <taxon>Spermatophyta</taxon>
        <taxon>Magnoliopsida</taxon>
        <taxon>Liliopsida</taxon>
        <taxon>Poales</taxon>
        <taxon>Poaceae</taxon>
        <taxon>PACMAD clade</taxon>
        <taxon>Arundinoideae</taxon>
        <taxon>Arundineae</taxon>
        <taxon>Arundo</taxon>
    </lineage>
</organism>
<dbReference type="EMBL" id="GBRH01161948">
    <property type="protein sequence ID" value="JAE35948.1"/>
    <property type="molecule type" value="Transcribed_RNA"/>
</dbReference>
<protein>
    <submittedName>
        <fullName evidence="1">Uncharacterized protein</fullName>
    </submittedName>
</protein>
<accession>A0A0A9HSP9</accession>
<dbReference type="AlphaFoldDB" id="A0A0A9HSP9"/>
<reference evidence="1" key="2">
    <citation type="journal article" date="2015" name="Data Brief">
        <title>Shoot transcriptome of the giant reed, Arundo donax.</title>
        <authorList>
            <person name="Barrero R.A."/>
            <person name="Guerrero F.D."/>
            <person name="Moolhuijzen P."/>
            <person name="Goolsby J.A."/>
            <person name="Tidwell J."/>
            <person name="Bellgard S.E."/>
            <person name="Bellgard M.I."/>
        </authorList>
    </citation>
    <scope>NUCLEOTIDE SEQUENCE</scope>
    <source>
        <tissue evidence="1">Shoot tissue taken approximately 20 cm above the soil surface</tissue>
    </source>
</reference>
<reference evidence="1" key="1">
    <citation type="submission" date="2014-09" db="EMBL/GenBank/DDBJ databases">
        <authorList>
            <person name="Magalhaes I.L.F."/>
            <person name="Oliveira U."/>
            <person name="Santos F.R."/>
            <person name="Vidigal T.H.D.A."/>
            <person name="Brescovit A.D."/>
            <person name="Santos A.J."/>
        </authorList>
    </citation>
    <scope>NUCLEOTIDE SEQUENCE</scope>
    <source>
        <tissue evidence="1">Shoot tissue taken approximately 20 cm above the soil surface</tissue>
    </source>
</reference>
<evidence type="ECO:0000313" key="1">
    <source>
        <dbReference type="EMBL" id="JAE35948.1"/>
    </source>
</evidence>